<feature type="region of interest" description="Disordered" evidence="1">
    <location>
        <begin position="52"/>
        <end position="93"/>
    </location>
</feature>
<sequence length="151" mass="17152">MEADNFPHLQRHIHYAPSLCWAALMPATGIYDPSRSKALKHFGTILIAHTHQPDVPTGHPKYAPYEDDRASSWVRSSKEHPPSQPPPSHRPVHAAASLSEVSDHLNRFQQYCTQNIQTVPYDCHDLLDHDHSHHDTDHHDNLLAGIDIKYP</sequence>
<dbReference type="AlphaFoldDB" id="A0A2P5YV10"/>
<organism evidence="2 3">
    <name type="scientific">Gossypium barbadense</name>
    <name type="common">Sea Island cotton</name>
    <name type="synonym">Hibiscus barbadensis</name>
    <dbReference type="NCBI Taxonomy" id="3634"/>
    <lineage>
        <taxon>Eukaryota</taxon>
        <taxon>Viridiplantae</taxon>
        <taxon>Streptophyta</taxon>
        <taxon>Embryophyta</taxon>
        <taxon>Tracheophyta</taxon>
        <taxon>Spermatophyta</taxon>
        <taxon>Magnoliopsida</taxon>
        <taxon>eudicotyledons</taxon>
        <taxon>Gunneridae</taxon>
        <taxon>Pentapetalae</taxon>
        <taxon>rosids</taxon>
        <taxon>malvids</taxon>
        <taxon>Malvales</taxon>
        <taxon>Malvaceae</taxon>
        <taxon>Malvoideae</taxon>
        <taxon>Gossypium</taxon>
    </lineage>
</organism>
<name>A0A2P5YV10_GOSBA</name>
<dbReference type="EMBL" id="KZ662768">
    <property type="protein sequence ID" value="PPS19412.1"/>
    <property type="molecule type" value="Genomic_DNA"/>
</dbReference>
<evidence type="ECO:0000256" key="1">
    <source>
        <dbReference type="SAM" id="MobiDB-lite"/>
    </source>
</evidence>
<evidence type="ECO:0000313" key="3">
    <source>
        <dbReference type="Proteomes" id="UP000239757"/>
    </source>
</evidence>
<proteinExistence type="predicted"/>
<feature type="compositionally biased region" description="Basic and acidic residues" evidence="1">
    <location>
        <begin position="64"/>
        <end position="81"/>
    </location>
</feature>
<evidence type="ECO:0000313" key="2">
    <source>
        <dbReference type="EMBL" id="PPS19412.1"/>
    </source>
</evidence>
<protein>
    <submittedName>
        <fullName evidence="2">Uncharacterized protein</fullName>
    </submittedName>
</protein>
<gene>
    <name evidence="2" type="ORF">GOBAR_AA01167</name>
</gene>
<reference evidence="2 3" key="1">
    <citation type="submission" date="2015-01" db="EMBL/GenBank/DDBJ databases">
        <title>Genome of allotetraploid Gossypium barbadense reveals genomic plasticity and fiber elongation in cotton evolution.</title>
        <authorList>
            <person name="Chen X."/>
            <person name="Liu X."/>
            <person name="Zhao B."/>
            <person name="Zheng H."/>
            <person name="Hu Y."/>
            <person name="Lu G."/>
            <person name="Yang C."/>
            <person name="Chen J."/>
            <person name="Shan C."/>
            <person name="Zhang L."/>
            <person name="Zhou Y."/>
            <person name="Wang L."/>
            <person name="Guo W."/>
            <person name="Bai Y."/>
            <person name="Ruan J."/>
            <person name="Shangguan X."/>
            <person name="Mao Y."/>
            <person name="Jiang J."/>
            <person name="Zhu Y."/>
            <person name="Lei J."/>
            <person name="Kang H."/>
            <person name="Chen S."/>
            <person name="He X."/>
            <person name="Wang R."/>
            <person name="Wang Y."/>
            <person name="Chen J."/>
            <person name="Wang L."/>
            <person name="Yu S."/>
            <person name="Wang B."/>
            <person name="Wei J."/>
            <person name="Song S."/>
            <person name="Lu X."/>
            <person name="Gao Z."/>
            <person name="Gu W."/>
            <person name="Deng X."/>
            <person name="Ma D."/>
            <person name="Wang S."/>
            <person name="Liang W."/>
            <person name="Fang L."/>
            <person name="Cai C."/>
            <person name="Zhu X."/>
            <person name="Zhou B."/>
            <person name="Zhang Y."/>
            <person name="Chen Z."/>
            <person name="Xu S."/>
            <person name="Zhu R."/>
            <person name="Wang S."/>
            <person name="Zhang T."/>
            <person name="Zhao G."/>
        </authorList>
    </citation>
    <scope>NUCLEOTIDE SEQUENCE [LARGE SCALE GENOMIC DNA]</scope>
    <source>
        <strain evidence="3">cv. Xinhai21</strain>
        <tissue evidence="2">Leaf</tissue>
    </source>
</reference>
<accession>A0A2P5YV10</accession>
<dbReference type="Proteomes" id="UP000239757">
    <property type="component" value="Unassembled WGS sequence"/>
</dbReference>